<evidence type="ECO:0000313" key="9">
    <source>
        <dbReference type="EMBL" id="MFC5769100.1"/>
    </source>
</evidence>
<evidence type="ECO:0000256" key="3">
    <source>
        <dbReference type="ARBA" id="ARBA00022801"/>
    </source>
</evidence>
<dbReference type="InterPro" id="IPR001915">
    <property type="entry name" value="Peptidase_M48"/>
</dbReference>
<dbReference type="Proteomes" id="UP001595974">
    <property type="component" value="Unassembled WGS sequence"/>
</dbReference>
<keyword evidence="3 6" id="KW-0378">Hydrolase</keyword>
<organism evidence="9 10">
    <name type="scientific">Thauera sinica</name>
    <dbReference type="NCBI Taxonomy" id="2665146"/>
    <lineage>
        <taxon>Bacteria</taxon>
        <taxon>Pseudomonadati</taxon>
        <taxon>Pseudomonadota</taxon>
        <taxon>Betaproteobacteria</taxon>
        <taxon>Rhodocyclales</taxon>
        <taxon>Zoogloeaceae</taxon>
        <taxon>Thauera</taxon>
    </lineage>
</organism>
<keyword evidence="10" id="KW-1185">Reference proteome</keyword>
<dbReference type="Pfam" id="PF01435">
    <property type="entry name" value="Peptidase_M48"/>
    <property type="match status" value="1"/>
</dbReference>
<dbReference type="RefSeq" id="WP_096451850.1">
    <property type="nucleotide sequence ID" value="NZ_JBHSOG010000024.1"/>
</dbReference>
<name>A0ABW1APF3_9RHOO</name>
<dbReference type="PANTHER" id="PTHR22726:SF1">
    <property type="entry name" value="METALLOENDOPEPTIDASE OMA1, MITOCHONDRIAL"/>
    <property type="match status" value="1"/>
</dbReference>
<comment type="cofactor">
    <cofactor evidence="6">
        <name>Zn(2+)</name>
        <dbReference type="ChEBI" id="CHEBI:29105"/>
    </cofactor>
    <text evidence="6">Binds 1 zinc ion per subunit.</text>
</comment>
<comment type="similarity">
    <text evidence="6">Belongs to the peptidase M48 family.</text>
</comment>
<keyword evidence="5 6" id="KW-0482">Metalloprotease</keyword>
<protein>
    <submittedName>
        <fullName evidence="9">M48 family metallopeptidase</fullName>
    </submittedName>
</protein>
<feature type="domain" description="DUF7092" evidence="8">
    <location>
        <begin position="7"/>
        <end position="83"/>
    </location>
</feature>
<dbReference type="Gene3D" id="3.30.2010.10">
    <property type="entry name" value="Metalloproteases ('zincins'), catalytic domain"/>
    <property type="match status" value="1"/>
</dbReference>
<accession>A0ABW1APF3</accession>
<sequence>MTATVAAGAYFAPGGSARVRAVLRAGADGVRIEAESGAVLAGPLAAAALQVSPRVGNTPRFVRFPDGGAFETADNAAIDALLAPLRPRHGLVHRLESRLRYALIGVAVTAVLAWGAVRHGIPALAEAAARALPPSVTARLGEGVLEVLDSRLLGPSTLAEAEQARLRARFEPFTRGAGGGVPVRIEFRDAERTLGPNALALPSGTIVFTDQLVRRAAGDDELIGVLVHEIGHIEHRHALRHAIQGSTLGLVATVLTGDVSSIPSVIAAIPVILTELGYSRDFEFEADRHAARVLRQHGLPPEALGRMLAALERDHGDAACALAEDAAPRGCHGEDWWRYLSTHPPVSERIRRLGEAGG</sequence>
<dbReference type="EMBL" id="JBHSOG010000024">
    <property type="protein sequence ID" value="MFC5769100.1"/>
    <property type="molecule type" value="Genomic_DNA"/>
</dbReference>
<evidence type="ECO:0000256" key="4">
    <source>
        <dbReference type="ARBA" id="ARBA00022833"/>
    </source>
</evidence>
<evidence type="ECO:0000259" key="8">
    <source>
        <dbReference type="Pfam" id="PF23368"/>
    </source>
</evidence>
<keyword evidence="1 6" id="KW-0645">Protease</keyword>
<dbReference type="InterPro" id="IPR055518">
    <property type="entry name" value="DUF7092"/>
</dbReference>
<evidence type="ECO:0000256" key="1">
    <source>
        <dbReference type="ARBA" id="ARBA00022670"/>
    </source>
</evidence>
<dbReference type="PANTHER" id="PTHR22726">
    <property type="entry name" value="METALLOENDOPEPTIDASE OMA1"/>
    <property type="match status" value="1"/>
</dbReference>
<proteinExistence type="inferred from homology"/>
<feature type="domain" description="Peptidase M48" evidence="7">
    <location>
        <begin position="162"/>
        <end position="354"/>
    </location>
</feature>
<evidence type="ECO:0000256" key="5">
    <source>
        <dbReference type="ARBA" id="ARBA00023049"/>
    </source>
</evidence>
<evidence type="ECO:0000256" key="2">
    <source>
        <dbReference type="ARBA" id="ARBA00022723"/>
    </source>
</evidence>
<dbReference type="CDD" id="cd07332">
    <property type="entry name" value="M48C_Oma1_like"/>
    <property type="match status" value="1"/>
</dbReference>
<dbReference type="Pfam" id="PF23368">
    <property type="entry name" value="DUF7092"/>
    <property type="match status" value="1"/>
</dbReference>
<evidence type="ECO:0000256" key="6">
    <source>
        <dbReference type="RuleBase" id="RU003983"/>
    </source>
</evidence>
<keyword evidence="4 6" id="KW-0862">Zinc</keyword>
<dbReference type="InterPro" id="IPR051156">
    <property type="entry name" value="Mito/Outer_Membr_Metalloprot"/>
</dbReference>
<comment type="caution">
    <text evidence="9">The sequence shown here is derived from an EMBL/GenBank/DDBJ whole genome shotgun (WGS) entry which is preliminary data.</text>
</comment>
<gene>
    <name evidence="9" type="ORF">ACFPTN_06910</name>
</gene>
<reference evidence="10" key="1">
    <citation type="journal article" date="2019" name="Int. J. Syst. Evol. Microbiol.">
        <title>The Global Catalogue of Microorganisms (GCM) 10K type strain sequencing project: providing services to taxonomists for standard genome sequencing and annotation.</title>
        <authorList>
            <consortium name="The Broad Institute Genomics Platform"/>
            <consortium name="The Broad Institute Genome Sequencing Center for Infectious Disease"/>
            <person name="Wu L."/>
            <person name="Ma J."/>
        </authorList>
    </citation>
    <scope>NUCLEOTIDE SEQUENCE [LARGE SCALE GENOMIC DNA]</scope>
    <source>
        <strain evidence="10">SHR3</strain>
    </source>
</reference>
<evidence type="ECO:0000313" key="10">
    <source>
        <dbReference type="Proteomes" id="UP001595974"/>
    </source>
</evidence>
<keyword evidence="2" id="KW-0479">Metal-binding</keyword>
<evidence type="ECO:0000259" key="7">
    <source>
        <dbReference type="Pfam" id="PF01435"/>
    </source>
</evidence>